<proteinExistence type="inferred from homology"/>
<organism evidence="4 5">
    <name type="scientific">Actinomadura bangladeshensis</name>
    <dbReference type="NCBI Taxonomy" id="453573"/>
    <lineage>
        <taxon>Bacteria</taxon>
        <taxon>Bacillati</taxon>
        <taxon>Actinomycetota</taxon>
        <taxon>Actinomycetes</taxon>
        <taxon>Streptosporangiales</taxon>
        <taxon>Thermomonosporaceae</taxon>
        <taxon>Actinomadura</taxon>
    </lineage>
</organism>
<keyword evidence="2" id="KW-1277">Toxin-antitoxin system</keyword>
<keyword evidence="5" id="KW-1185">Reference proteome</keyword>
<feature type="compositionally biased region" description="Low complexity" evidence="3">
    <location>
        <begin position="116"/>
        <end position="126"/>
    </location>
</feature>
<feature type="compositionally biased region" description="Low complexity" evidence="3">
    <location>
        <begin position="37"/>
        <end position="62"/>
    </location>
</feature>
<feature type="compositionally biased region" description="Low complexity" evidence="3">
    <location>
        <begin position="75"/>
        <end position="85"/>
    </location>
</feature>
<feature type="compositionally biased region" description="Basic residues" evidence="3">
    <location>
        <begin position="89"/>
        <end position="100"/>
    </location>
</feature>
<sequence>MRVHHPPAGRPADRHRRRVHRDRRRRPDGVRRLVGEPAARPRLPDAADAGGRPAGQARGAARPLRRRALPRPRARAGAPARLGRPQPAPRRRAGRGRRPRRGDGAPRRPPRRRDPTAPGGVVPGPYVAGGVYLVPDKVLRLIPEEGRDVHDERRPVVVVTGGESNGDPDWPFLLACPVSGSTRRRTRFDVQLSRGQGGAVKKCWIRIPAVQPLMKSALEDRTGVLDEELLTQVQGRLAQYLGLLS</sequence>
<dbReference type="EMBL" id="SMJW01000156">
    <property type="protein sequence ID" value="TDC11896.1"/>
    <property type="molecule type" value="Genomic_DNA"/>
</dbReference>
<evidence type="ECO:0000256" key="1">
    <source>
        <dbReference type="ARBA" id="ARBA00007521"/>
    </source>
</evidence>
<feature type="compositionally biased region" description="Basic and acidic residues" evidence="3">
    <location>
        <begin position="25"/>
        <end position="34"/>
    </location>
</feature>
<dbReference type="Gene3D" id="2.30.30.110">
    <property type="match status" value="1"/>
</dbReference>
<dbReference type="OrthoDB" id="3432095at2"/>
<evidence type="ECO:0000313" key="5">
    <source>
        <dbReference type="Proteomes" id="UP000295431"/>
    </source>
</evidence>
<evidence type="ECO:0000256" key="3">
    <source>
        <dbReference type="SAM" id="MobiDB-lite"/>
    </source>
</evidence>
<comment type="caution">
    <text evidence="4">The sequence shown here is derived from an EMBL/GenBank/DDBJ whole genome shotgun (WGS) entry which is preliminary data.</text>
</comment>
<feature type="region of interest" description="Disordered" evidence="3">
    <location>
        <begin position="1"/>
        <end position="126"/>
    </location>
</feature>
<dbReference type="Pfam" id="PF02452">
    <property type="entry name" value="PemK_toxin"/>
    <property type="match status" value="1"/>
</dbReference>
<evidence type="ECO:0000313" key="4">
    <source>
        <dbReference type="EMBL" id="TDC11896.1"/>
    </source>
</evidence>
<feature type="compositionally biased region" description="Basic residues" evidence="3">
    <location>
        <begin position="1"/>
        <end position="24"/>
    </location>
</feature>
<reference evidence="4 5" key="1">
    <citation type="submission" date="2019-03" db="EMBL/GenBank/DDBJ databases">
        <title>Draft genome sequences of novel Actinobacteria.</title>
        <authorList>
            <person name="Sahin N."/>
            <person name="Ay H."/>
            <person name="Saygin H."/>
        </authorList>
    </citation>
    <scope>NUCLEOTIDE SEQUENCE [LARGE SCALE GENOMIC DNA]</scope>
    <source>
        <strain evidence="4 5">DSM 45347</strain>
    </source>
</reference>
<dbReference type="InterPro" id="IPR011067">
    <property type="entry name" value="Plasmid_toxin/cell-grow_inhib"/>
</dbReference>
<protein>
    <submittedName>
        <fullName evidence="4">Type II toxin-antitoxin system PemK/MazF family toxin</fullName>
    </submittedName>
</protein>
<dbReference type="GO" id="GO:0003677">
    <property type="term" value="F:DNA binding"/>
    <property type="evidence" value="ECO:0007669"/>
    <property type="project" value="InterPro"/>
</dbReference>
<dbReference type="InterPro" id="IPR003477">
    <property type="entry name" value="PemK-like"/>
</dbReference>
<dbReference type="SUPFAM" id="SSF50118">
    <property type="entry name" value="Cell growth inhibitor/plasmid maintenance toxic component"/>
    <property type="match status" value="1"/>
</dbReference>
<evidence type="ECO:0000256" key="2">
    <source>
        <dbReference type="ARBA" id="ARBA00022649"/>
    </source>
</evidence>
<dbReference type="AlphaFoldDB" id="A0A4V2XLV4"/>
<name>A0A4V2XLV4_9ACTN</name>
<gene>
    <name evidence="4" type="ORF">E1284_26335</name>
</gene>
<dbReference type="Proteomes" id="UP000295431">
    <property type="component" value="Unassembled WGS sequence"/>
</dbReference>
<feature type="compositionally biased region" description="Basic residues" evidence="3">
    <location>
        <begin position="63"/>
        <end position="74"/>
    </location>
</feature>
<comment type="similarity">
    <text evidence="1">Belongs to the PemK/MazF family.</text>
</comment>
<accession>A0A4V2XLV4</accession>